<organism evidence="1 2">
    <name type="scientific">Lymnaea stagnalis</name>
    <name type="common">Great pond snail</name>
    <name type="synonym">Helix stagnalis</name>
    <dbReference type="NCBI Taxonomy" id="6523"/>
    <lineage>
        <taxon>Eukaryota</taxon>
        <taxon>Metazoa</taxon>
        <taxon>Spiralia</taxon>
        <taxon>Lophotrochozoa</taxon>
        <taxon>Mollusca</taxon>
        <taxon>Gastropoda</taxon>
        <taxon>Heterobranchia</taxon>
        <taxon>Euthyneura</taxon>
        <taxon>Panpulmonata</taxon>
        <taxon>Hygrophila</taxon>
        <taxon>Lymnaeoidea</taxon>
        <taxon>Lymnaeidae</taxon>
        <taxon>Lymnaea</taxon>
    </lineage>
</organism>
<feature type="non-terminal residue" evidence="1">
    <location>
        <position position="1"/>
    </location>
</feature>
<evidence type="ECO:0000313" key="1">
    <source>
        <dbReference type="EMBL" id="CAL1544762.1"/>
    </source>
</evidence>
<comment type="caution">
    <text evidence="1">The sequence shown here is derived from an EMBL/GenBank/DDBJ whole genome shotgun (WGS) entry which is preliminary data.</text>
</comment>
<dbReference type="AlphaFoldDB" id="A0AAV2IF60"/>
<name>A0AAV2IF60_LYMST</name>
<accession>A0AAV2IF60</accession>
<sequence length="229" mass="24312">TSSDSGAVTYNEETGVIQACQGGGEADPNRFLDINSLNVLLHQQNQESTTFLIPLSQTDQQPSVSGIQYSHPQHHTLDPSALLGYMVIRTGGNNSQDPTLIRTSAGQTGETNSMGSANGGVTLPMFSPANIMMQALSQPVQLIQSHLPGMMHLCGQNMVVQKTHCLGGSKHIETLELQDSGMSLNYLGPDVTVVTDGQQHNAGNFQAIITEDETVMVLPNAASADQNPA</sequence>
<feature type="non-terminal residue" evidence="1">
    <location>
        <position position="229"/>
    </location>
</feature>
<dbReference type="EMBL" id="CAXITT010000644">
    <property type="protein sequence ID" value="CAL1544762.1"/>
    <property type="molecule type" value="Genomic_DNA"/>
</dbReference>
<keyword evidence="2" id="KW-1185">Reference proteome</keyword>
<reference evidence="1 2" key="1">
    <citation type="submission" date="2024-04" db="EMBL/GenBank/DDBJ databases">
        <authorList>
            <consortium name="Genoscope - CEA"/>
            <person name="William W."/>
        </authorList>
    </citation>
    <scope>NUCLEOTIDE SEQUENCE [LARGE SCALE GENOMIC DNA]</scope>
</reference>
<protein>
    <submittedName>
        <fullName evidence="1">Uncharacterized protein</fullName>
    </submittedName>
</protein>
<evidence type="ECO:0000313" key="2">
    <source>
        <dbReference type="Proteomes" id="UP001497497"/>
    </source>
</evidence>
<dbReference type="Proteomes" id="UP001497497">
    <property type="component" value="Unassembled WGS sequence"/>
</dbReference>
<gene>
    <name evidence="1" type="ORF">GSLYS_00018245001</name>
</gene>
<proteinExistence type="predicted"/>